<dbReference type="InterPro" id="IPR036964">
    <property type="entry name" value="RASGEF_cat_dom_sf"/>
</dbReference>
<dbReference type="GO" id="GO:0005886">
    <property type="term" value="C:plasma membrane"/>
    <property type="evidence" value="ECO:0007669"/>
    <property type="project" value="TreeGrafter"/>
</dbReference>
<feature type="domain" description="N-terminal Ras-GEF" evidence="5">
    <location>
        <begin position="330"/>
        <end position="461"/>
    </location>
</feature>
<dbReference type="InterPro" id="IPR023578">
    <property type="entry name" value="Ras_GEF_dom_sf"/>
</dbReference>
<dbReference type="PROSITE" id="PS50009">
    <property type="entry name" value="RASGEF_CAT"/>
    <property type="match status" value="1"/>
</dbReference>
<evidence type="ECO:0000313" key="7">
    <source>
        <dbReference type="Proteomes" id="UP001212841"/>
    </source>
</evidence>
<gene>
    <name evidence="6" type="ORF">HK097_007952</name>
</gene>
<dbReference type="AlphaFoldDB" id="A0AAD5X4V6"/>
<dbReference type="SMART" id="SM00147">
    <property type="entry name" value="RasGEF"/>
    <property type="match status" value="1"/>
</dbReference>
<keyword evidence="1 2" id="KW-0344">Guanine-nucleotide releasing factor</keyword>
<sequence length="763" mass="84906">VVGFATETLGSQHSSGGGQPTNSELIAQLERYTKSVVQMITLMVHSIRSNECNSSMLITQVRSMVTEVGNFLSLVDELPLDSLSDNLTVDFKVNRLALYNSISGLVMSTQTATNPLAPSNAIEEVIMTTGLVEKAVKDLLVSTKFLVEEKESLEAATLQSYIEMQGQGQVQAAPAGQGTAERQRRRSEIPKRGMSLGVRAAVRAGEEGGEVAGERRAQESAEGAEEVVEAQPGEPAMSTVAPKQDVEEPPTSAKTPTQEKPADPANGSATYTEPGLAKAALDRTTNKSGTKLNQMMVSEPASTTDNRRTADGKPWYLSYDYQPDEIVYTMENKVKGGTLPALIVRLTIHDSLDPNFTQTFLLTYRSFTNTLEFFNLLIKRFLIQPPEGLTTQDLEIFVEKKLTPIRLRVFNVMKSWLDNYVQDDDTDRQALVLLRDFAQQTMNEIMGFAAQQLIRLIDKRETSLSAGIPSTPGAGGVGNSSISGRKLLPAVKDCPQPITPKNMHRIRFFEIDPLEVARQLTIMESREYIKVMPVEFLKKAWSDKENPTAVNVKSMIGISNQVTGWVAAAILSEKDVKKRAQLIKQFILIADRCRHLNNFNTLMSILAGLNSAPIHRLKRTWDYLSQRTQQTLETLRNTMSPTRNFAVYREQLHSVNPPCVPFLGFYLTDLTFIEDGNPDNLKGGAGLINFSKRMKTAEVIREIQQYQNVPYALMPVPELQQYLRANFAGTMDDQSLYNKSLALEPKEREDEKITRILHESGFL</sequence>
<reference evidence="6" key="1">
    <citation type="submission" date="2020-05" db="EMBL/GenBank/DDBJ databases">
        <title>Phylogenomic resolution of chytrid fungi.</title>
        <authorList>
            <person name="Stajich J.E."/>
            <person name="Amses K."/>
            <person name="Simmons R."/>
            <person name="Seto K."/>
            <person name="Myers J."/>
            <person name="Bonds A."/>
            <person name="Quandt C.A."/>
            <person name="Barry K."/>
            <person name="Liu P."/>
            <person name="Grigoriev I."/>
            <person name="Longcore J.E."/>
            <person name="James T.Y."/>
        </authorList>
    </citation>
    <scope>NUCLEOTIDE SEQUENCE</scope>
    <source>
        <strain evidence="6">JEL0318</strain>
    </source>
</reference>
<comment type="caution">
    <text evidence="6">The sequence shown here is derived from an EMBL/GenBank/DDBJ whole genome shotgun (WGS) entry which is preliminary data.</text>
</comment>
<dbReference type="PANTHER" id="PTHR23113">
    <property type="entry name" value="GUANINE NUCLEOTIDE EXCHANGE FACTOR"/>
    <property type="match status" value="1"/>
</dbReference>
<feature type="non-terminal residue" evidence="6">
    <location>
        <position position="763"/>
    </location>
</feature>
<feature type="domain" description="Ras-GEF" evidence="4">
    <location>
        <begin position="512"/>
        <end position="746"/>
    </location>
</feature>
<dbReference type="Pfam" id="PF00617">
    <property type="entry name" value="RasGEF"/>
    <property type="match status" value="1"/>
</dbReference>
<feature type="compositionally biased region" description="Polar residues" evidence="3">
    <location>
        <begin position="286"/>
        <end position="304"/>
    </location>
</feature>
<dbReference type="InterPro" id="IPR008937">
    <property type="entry name" value="Ras-like_GEF"/>
</dbReference>
<dbReference type="Gene3D" id="1.10.840.10">
    <property type="entry name" value="Ras guanine-nucleotide exchange factors catalytic domain"/>
    <property type="match status" value="1"/>
</dbReference>
<dbReference type="CDD" id="cd06224">
    <property type="entry name" value="REM"/>
    <property type="match status" value="1"/>
</dbReference>
<dbReference type="CDD" id="cd00155">
    <property type="entry name" value="RasGEF"/>
    <property type="match status" value="1"/>
</dbReference>
<evidence type="ECO:0008006" key="8">
    <source>
        <dbReference type="Google" id="ProtNLM"/>
    </source>
</evidence>
<evidence type="ECO:0000256" key="3">
    <source>
        <dbReference type="SAM" id="MobiDB-lite"/>
    </source>
</evidence>
<dbReference type="GO" id="GO:0007265">
    <property type="term" value="P:Ras protein signal transduction"/>
    <property type="evidence" value="ECO:0007669"/>
    <property type="project" value="TreeGrafter"/>
</dbReference>
<evidence type="ECO:0000256" key="1">
    <source>
        <dbReference type="ARBA" id="ARBA00022658"/>
    </source>
</evidence>
<dbReference type="EMBL" id="JADGJD010000438">
    <property type="protein sequence ID" value="KAJ3051072.1"/>
    <property type="molecule type" value="Genomic_DNA"/>
</dbReference>
<dbReference type="Gene3D" id="1.20.870.10">
    <property type="entry name" value="Son of sevenless (SoS) protein Chain: S domain 1"/>
    <property type="match status" value="1"/>
</dbReference>
<feature type="region of interest" description="Disordered" evidence="3">
    <location>
        <begin position="1"/>
        <end position="22"/>
    </location>
</feature>
<evidence type="ECO:0000313" key="6">
    <source>
        <dbReference type="EMBL" id="KAJ3051072.1"/>
    </source>
</evidence>
<feature type="compositionally biased region" description="Polar residues" evidence="3">
    <location>
        <begin position="8"/>
        <end position="22"/>
    </location>
</feature>
<evidence type="ECO:0000256" key="2">
    <source>
        <dbReference type="PROSITE-ProRule" id="PRU00168"/>
    </source>
</evidence>
<dbReference type="Proteomes" id="UP001212841">
    <property type="component" value="Unassembled WGS sequence"/>
</dbReference>
<dbReference type="PANTHER" id="PTHR23113:SF368">
    <property type="entry name" value="CELL DIVISION CONTROL PROTEIN 25"/>
    <property type="match status" value="1"/>
</dbReference>
<dbReference type="Pfam" id="PF00618">
    <property type="entry name" value="RasGEF_N"/>
    <property type="match status" value="1"/>
</dbReference>
<evidence type="ECO:0000259" key="5">
    <source>
        <dbReference type="PROSITE" id="PS50212"/>
    </source>
</evidence>
<organism evidence="6 7">
    <name type="scientific">Rhizophlyctis rosea</name>
    <dbReference type="NCBI Taxonomy" id="64517"/>
    <lineage>
        <taxon>Eukaryota</taxon>
        <taxon>Fungi</taxon>
        <taxon>Fungi incertae sedis</taxon>
        <taxon>Chytridiomycota</taxon>
        <taxon>Chytridiomycota incertae sedis</taxon>
        <taxon>Chytridiomycetes</taxon>
        <taxon>Rhizophlyctidales</taxon>
        <taxon>Rhizophlyctidaceae</taxon>
        <taxon>Rhizophlyctis</taxon>
    </lineage>
</organism>
<name>A0AAD5X4V6_9FUNG</name>
<feature type="region of interest" description="Disordered" evidence="3">
    <location>
        <begin position="169"/>
        <end position="309"/>
    </location>
</feature>
<dbReference type="PROSITE" id="PS00720">
    <property type="entry name" value="RASGEF"/>
    <property type="match status" value="1"/>
</dbReference>
<dbReference type="SMART" id="SM00229">
    <property type="entry name" value="RasGEFN"/>
    <property type="match status" value="1"/>
</dbReference>
<dbReference type="PROSITE" id="PS50212">
    <property type="entry name" value="RASGEF_NTER"/>
    <property type="match status" value="1"/>
</dbReference>
<dbReference type="GO" id="GO:0005085">
    <property type="term" value="F:guanyl-nucleotide exchange factor activity"/>
    <property type="evidence" value="ECO:0007669"/>
    <property type="project" value="UniProtKB-KW"/>
</dbReference>
<proteinExistence type="predicted"/>
<evidence type="ECO:0000259" key="4">
    <source>
        <dbReference type="PROSITE" id="PS50009"/>
    </source>
</evidence>
<dbReference type="SUPFAM" id="SSF48366">
    <property type="entry name" value="Ras GEF"/>
    <property type="match status" value="1"/>
</dbReference>
<dbReference type="InterPro" id="IPR000651">
    <property type="entry name" value="Ras-like_Gua-exchang_fac_N"/>
</dbReference>
<keyword evidence="7" id="KW-1185">Reference proteome</keyword>
<dbReference type="InterPro" id="IPR001895">
    <property type="entry name" value="RASGEF_cat_dom"/>
</dbReference>
<protein>
    <recommendedName>
        <fullName evidence="8">Ras guanine nucleotide exchange factor</fullName>
    </recommendedName>
</protein>
<dbReference type="InterPro" id="IPR019804">
    <property type="entry name" value="Ras_G-nucl-exch_fac_CS"/>
</dbReference>
<accession>A0AAD5X4V6</accession>
<feature type="compositionally biased region" description="Low complexity" evidence="3">
    <location>
        <begin position="169"/>
        <end position="180"/>
    </location>
</feature>